<evidence type="ECO:0000256" key="2">
    <source>
        <dbReference type="ARBA" id="ARBA00022603"/>
    </source>
</evidence>
<dbReference type="EMBL" id="LR584267">
    <property type="protein sequence ID" value="VHO01461.1"/>
    <property type="molecule type" value="Genomic_DNA"/>
</dbReference>
<reference evidence="6 7" key="1">
    <citation type="submission" date="2019-04" db="EMBL/GenBank/DDBJ databases">
        <authorList>
            <person name="Seth-Smith MB H."/>
            <person name="Seth-Smith H."/>
        </authorList>
    </citation>
    <scope>NUCLEOTIDE SEQUENCE [LARGE SCALE GENOMIC DNA]</scope>
    <source>
        <strain evidence="6">USB-603019</strain>
    </source>
</reference>
<evidence type="ECO:0000256" key="1">
    <source>
        <dbReference type="ARBA" id="ARBA00006594"/>
    </source>
</evidence>
<dbReference type="GO" id="GO:0032259">
    <property type="term" value="P:methylation"/>
    <property type="evidence" value="ECO:0007669"/>
    <property type="project" value="UniProtKB-KW"/>
</dbReference>
<dbReference type="AlphaFoldDB" id="A0A5E3ZZN3"/>
<dbReference type="InterPro" id="IPR002941">
    <property type="entry name" value="DNA_methylase_N4/N6"/>
</dbReference>
<feature type="domain" description="DNA methylase N-4/N-6" evidence="5">
    <location>
        <begin position="120"/>
        <end position="434"/>
    </location>
</feature>
<name>A0A5E3ZZN3_9ACTN</name>
<dbReference type="REBASE" id="367515">
    <property type="entry name" value="M.Lcl3019ORF1391P"/>
</dbReference>
<evidence type="ECO:0000313" key="7">
    <source>
        <dbReference type="Proteomes" id="UP000324288"/>
    </source>
</evidence>
<evidence type="ECO:0000256" key="3">
    <source>
        <dbReference type="ARBA" id="ARBA00022679"/>
    </source>
</evidence>
<evidence type="ECO:0000313" key="6">
    <source>
        <dbReference type="EMBL" id="VHO01461.1"/>
    </source>
</evidence>
<evidence type="ECO:0000259" key="5">
    <source>
        <dbReference type="Pfam" id="PF01555"/>
    </source>
</evidence>
<dbReference type="InterPro" id="IPR002052">
    <property type="entry name" value="DNA_methylase_N6_adenine_CS"/>
</dbReference>
<organism evidence="6 7">
    <name type="scientific">Lawsonella clevelandensis</name>
    <dbReference type="NCBI Taxonomy" id="1528099"/>
    <lineage>
        <taxon>Bacteria</taxon>
        <taxon>Bacillati</taxon>
        <taxon>Actinomycetota</taxon>
        <taxon>Actinomycetes</taxon>
        <taxon>Mycobacteriales</taxon>
        <taxon>Lawsonellaceae</taxon>
        <taxon>Lawsonella</taxon>
    </lineage>
</organism>
<dbReference type="InterPro" id="IPR002295">
    <property type="entry name" value="N4/N6-MTase_EcoPI_Mod-like"/>
</dbReference>
<dbReference type="SUPFAM" id="SSF53335">
    <property type="entry name" value="S-adenosyl-L-methionine-dependent methyltransferases"/>
    <property type="match status" value="1"/>
</dbReference>
<dbReference type="GO" id="GO:0003677">
    <property type="term" value="F:DNA binding"/>
    <property type="evidence" value="ECO:0007669"/>
    <property type="project" value="InterPro"/>
</dbReference>
<dbReference type="Proteomes" id="UP000324288">
    <property type="component" value="Chromosome"/>
</dbReference>
<dbReference type="Gene3D" id="3.40.50.150">
    <property type="entry name" value="Vaccinia Virus protein VP39"/>
    <property type="match status" value="1"/>
</dbReference>
<gene>
    <name evidence="6" type="primary">dpnA</name>
    <name evidence="6" type="ORF">LC603019_01391</name>
</gene>
<dbReference type="InterPro" id="IPR029063">
    <property type="entry name" value="SAM-dependent_MTases_sf"/>
</dbReference>
<comment type="similarity">
    <text evidence="1">Belongs to the N(4)/N(6)-methyltransferase family.</text>
</comment>
<evidence type="ECO:0000256" key="4">
    <source>
        <dbReference type="ARBA" id="ARBA00022691"/>
    </source>
</evidence>
<sequence>MTVQHFENPTLNWDNREELIVAGHTHYHAVASDACLPDVALTPFQYGPVAAVEATTAAGIGAETSTAGSPAEAALVAHDTLDNLLTALDAGDDTPDMVVCGDAYDAIQHLTALNGLRAPQLVYIDPPYNTGTIFTDYSDGLDHHLWLGMMRTRLTALRDALAPTGSIWVHLDDSEMPYARVLLDEIFGRENFIAQIVVEINPKGRQLDRFFAACHDYLLVYAKDTSMVTLEPGITGSVDPQDFPYEDSQGRYRLLPLRNTNKRFNPVTARTMSYPLYANPDTGAVRSAPFTGAKEIMPVFGDLQPAVWRWSASTVAERSDELFARQVRGRKGIRLDIFQIDRMHPGRRKKLKTIWPANEVGSSDSAKLQLRRKFGDDIQFATPKPEPLLERIINAATVPGDYVWDVFAGSGTTGVVAHRLGRHFMMAESNPNTVATHIRMRLDDVGATPFWLAVEPRY</sequence>
<keyword evidence="2 6" id="KW-0489">Methyltransferase</keyword>
<keyword evidence="4" id="KW-0949">S-adenosyl-L-methionine</keyword>
<dbReference type="RefSeq" id="WP_053979121.1">
    <property type="nucleotide sequence ID" value="NZ_CAJPTR010000046.1"/>
</dbReference>
<accession>A0A5E3ZZN3</accession>
<dbReference type="PRINTS" id="PR00506">
    <property type="entry name" value="D21N6MTFRASE"/>
</dbReference>
<dbReference type="PROSITE" id="PS00092">
    <property type="entry name" value="N6_MTASE"/>
    <property type="match status" value="1"/>
</dbReference>
<keyword evidence="7" id="KW-1185">Reference proteome</keyword>
<protein>
    <submittedName>
        <fullName evidence="6">Modification methylase DpnIIB</fullName>
    </submittedName>
</protein>
<dbReference type="Pfam" id="PF01555">
    <property type="entry name" value="N6_N4_Mtase"/>
    <property type="match status" value="1"/>
</dbReference>
<dbReference type="GO" id="GO:0008170">
    <property type="term" value="F:N-methyltransferase activity"/>
    <property type="evidence" value="ECO:0007669"/>
    <property type="project" value="InterPro"/>
</dbReference>
<keyword evidence="3" id="KW-0808">Transferase</keyword>
<dbReference type="GeneID" id="84895291"/>
<proteinExistence type="inferred from homology"/>